<comment type="caution">
    <text evidence="2">The sequence shown here is derived from an EMBL/GenBank/DDBJ whole genome shotgun (WGS) entry which is preliminary data.</text>
</comment>
<dbReference type="InterPro" id="IPR046347">
    <property type="entry name" value="bZIP_sf"/>
</dbReference>
<feature type="compositionally biased region" description="Polar residues" evidence="1">
    <location>
        <begin position="69"/>
        <end position="78"/>
    </location>
</feature>
<feature type="compositionally biased region" description="Low complexity" evidence="1">
    <location>
        <begin position="270"/>
        <end position="293"/>
    </location>
</feature>
<dbReference type="OrthoDB" id="2245989at2759"/>
<organism evidence="2 3">
    <name type="scientific">Blastomyces silverae</name>
    <dbReference type="NCBI Taxonomy" id="2060906"/>
    <lineage>
        <taxon>Eukaryota</taxon>
        <taxon>Fungi</taxon>
        <taxon>Dikarya</taxon>
        <taxon>Ascomycota</taxon>
        <taxon>Pezizomycotina</taxon>
        <taxon>Eurotiomycetes</taxon>
        <taxon>Eurotiomycetidae</taxon>
        <taxon>Onygenales</taxon>
        <taxon>Ajellomycetaceae</taxon>
        <taxon>Blastomyces</taxon>
    </lineage>
</organism>
<dbReference type="PANTHER" id="PTHR38116:SF9">
    <property type="entry name" value="BZIP DOMAIN-CONTAINING PROTEIN"/>
    <property type="match status" value="1"/>
</dbReference>
<dbReference type="GO" id="GO:0003700">
    <property type="term" value="F:DNA-binding transcription factor activity"/>
    <property type="evidence" value="ECO:0007669"/>
    <property type="project" value="InterPro"/>
</dbReference>
<evidence type="ECO:0000256" key="1">
    <source>
        <dbReference type="SAM" id="MobiDB-lite"/>
    </source>
</evidence>
<dbReference type="STRING" id="2060906.A0A0H1BQ13"/>
<reference evidence="3" key="1">
    <citation type="journal article" date="2015" name="PLoS Genet.">
        <title>The dynamic genome and transcriptome of the human fungal pathogen Blastomyces and close relative Emmonsia.</title>
        <authorList>
            <person name="Munoz J.F."/>
            <person name="Gauthier G.M."/>
            <person name="Desjardins C.A."/>
            <person name="Gallo J.E."/>
            <person name="Holder J."/>
            <person name="Sullivan T.D."/>
            <person name="Marty A.J."/>
            <person name="Carmen J.C."/>
            <person name="Chen Z."/>
            <person name="Ding L."/>
            <person name="Gujja S."/>
            <person name="Magrini V."/>
            <person name="Misas E."/>
            <person name="Mitreva M."/>
            <person name="Priest M."/>
            <person name="Saif S."/>
            <person name="Whiston E.A."/>
            <person name="Young S."/>
            <person name="Zeng Q."/>
            <person name="Goldman W.E."/>
            <person name="Mardis E.R."/>
            <person name="Taylor J.W."/>
            <person name="McEwen J.G."/>
            <person name="Clay O.K."/>
            <person name="Klein B.S."/>
            <person name="Cuomo C.A."/>
        </authorList>
    </citation>
    <scope>NUCLEOTIDE SEQUENCE [LARGE SCALE GENOMIC DNA]</scope>
    <source>
        <strain evidence="3">UAMH 139</strain>
    </source>
</reference>
<dbReference type="SUPFAM" id="SSF57959">
    <property type="entry name" value="Leucine zipper domain"/>
    <property type="match status" value="1"/>
</dbReference>
<feature type="region of interest" description="Disordered" evidence="1">
    <location>
        <begin position="49"/>
        <end position="78"/>
    </location>
</feature>
<sequence>MPPKRQRRKINDPAVPDISDDAAERKRVLNVLAQRRYRRRKREHLSALEAKLQSKDGKENASNPVDLLSTESAPENQSGYDILPPSAEPVNYTANIPPASPRTIHRVQEALLDTFNAVDASNAESSFFDHAEIPDFVPELIMNNNSSSSPSSSSAPSSASSSIVPISSSSSSCFETLFSLAPSSPELEALSYQFLQNISEQDLAPNDLSSTLQSHQTTTFTFPDDHIIEIPTLSLLRGVLVVAERLQLKDLIWIMDAVSPFYTGPAGLKSPSNPHSPSSSSSPPPSSSSSSSSTKVAFEGLPAHLQPTPTQRLIPHHPILDLFPWPTTRDKLIQVFSMPADLRPASASHPMAMMNLVYDIEDPAEGMRVSGGDPFELDVWEVGQIVFERWWWAFETRVIELSNRWRRTRGQQGLVIGPCF</sequence>
<dbReference type="AlphaFoldDB" id="A0A0H1BQ13"/>
<proteinExistence type="predicted"/>
<accession>A0A0H1BQ13</accession>
<dbReference type="EMBL" id="LDEV01001650">
    <property type="protein sequence ID" value="KLJ11266.1"/>
    <property type="molecule type" value="Genomic_DNA"/>
</dbReference>
<dbReference type="Gene3D" id="1.20.5.170">
    <property type="match status" value="1"/>
</dbReference>
<dbReference type="Proteomes" id="UP000053573">
    <property type="component" value="Unassembled WGS sequence"/>
</dbReference>
<dbReference type="InterPro" id="IPR021833">
    <property type="entry name" value="DUF3425"/>
</dbReference>
<name>A0A0H1BQ13_9EURO</name>
<keyword evidence="3" id="KW-1185">Reference proteome</keyword>
<protein>
    <recommendedName>
        <fullName evidence="4">BZIP domain-containing protein</fullName>
    </recommendedName>
</protein>
<feature type="region of interest" description="Disordered" evidence="1">
    <location>
        <begin position="1"/>
        <end position="23"/>
    </location>
</feature>
<dbReference type="Pfam" id="PF11905">
    <property type="entry name" value="DUF3425"/>
    <property type="match status" value="1"/>
</dbReference>
<gene>
    <name evidence="2" type="ORF">EMPG_13439</name>
</gene>
<evidence type="ECO:0008006" key="4">
    <source>
        <dbReference type="Google" id="ProtNLM"/>
    </source>
</evidence>
<dbReference type="PANTHER" id="PTHR38116">
    <property type="entry name" value="CHROMOSOME 7, WHOLE GENOME SHOTGUN SEQUENCE"/>
    <property type="match status" value="1"/>
</dbReference>
<feature type="region of interest" description="Disordered" evidence="1">
    <location>
        <begin position="268"/>
        <end position="296"/>
    </location>
</feature>
<evidence type="ECO:0000313" key="2">
    <source>
        <dbReference type="EMBL" id="KLJ11266.1"/>
    </source>
</evidence>
<evidence type="ECO:0000313" key="3">
    <source>
        <dbReference type="Proteomes" id="UP000053573"/>
    </source>
</evidence>